<protein>
    <submittedName>
        <fullName evidence="1">Uncharacterized protein</fullName>
    </submittedName>
</protein>
<dbReference type="Proteomes" id="UP001251528">
    <property type="component" value="Unassembled WGS sequence"/>
</dbReference>
<proteinExistence type="predicted"/>
<sequence>MIRLLEAPPAELLSRADKDIYSHLCDEQGLFKYPDLIPGEDFNFSNKTTFMDGQEKMLFIHFAKRMLAWAPEE</sequence>
<accession>A0AAJ0D1F0</accession>
<name>A0AAJ0D1F0_9HYPO</name>
<comment type="caution">
    <text evidence="1">The sequence shown here is derived from an EMBL/GenBank/DDBJ whole genome shotgun (WGS) entry which is preliminary data.</text>
</comment>
<gene>
    <name evidence="1" type="ORF">QQS21_000050</name>
</gene>
<organism evidence="1 2">
    <name type="scientific">Conoideocrella luteorostrata</name>
    <dbReference type="NCBI Taxonomy" id="1105319"/>
    <lineage>
        <taxon>Eukaryota</taxon>
        <taxon>Fungi</taxon>
        <taxon>Dikarya</taxon>
        <taxon>Ascomycota</taxon>
        <taxon>Pezizomycotina</taxon>
        <taxon>Sordariomycetes</taxon>
        <taxon>Hypocreomycetidae</taxon>
        <taxon>Hypocreales</taxon>
        <taxon>Clavicipitaceae</taxon>
        <taxon>Conoideocrella</taxon>
    </lineage>
</organism>
<evidence type="ECO:0000313" key="1">
    <source>
        <dbReference type="EMBL" id="KAK2616961.1"/>
    </source>
</evidence>
<evidence type="ECO:0000313" key="2">
    <source>
        <dbReference type="Proteomes" id="UP001251528"/>
    </source>
</evidence>
<reference evidence="1" key="1">
    <citation type="submission" date="2023-06" db="EMBL/GenBank/DDBJ databases">
        <title>Conoideocrella luteorostrata (Hypocreales: Clavicipitaceae), a potential biocontrol fungus for elongate hemlock scale in United States Christmas tree production areas.</title>
        <authorList>
            <person name="Barrett H."/>
            <person name="Lovett B."/>
            <person name="Macias A.M."/>
            <person name="Stajich J.E."/>
            <person name="Kasson M.T."/>
        </authorList>
    </citation>
    <scope>NUCLEOTIDE SEQUENCE</scope>
    <source>
        <strain evidence="1">ARSEF 14590</strain>
    </source>
</reference>
<dbReference type="Gene3D" id="1.10.510.10">
    <property type="entry name" value="Transferase(Phosphotransferase) domain 1"/>
    <property type="match status" value="1"/>
</dbReference>
<keyword evidence="2" id="KW-1185">Reference proteome</keyword>
<dbReference type="EMBL" id="JASWJB010000001">
    <property type="protein sequence ID" value="KAK2616961.1"/>
    <property type="molecule type" value="Genomic_DNA"/>
</dbReference>
<dbReference type="AlphaFoldDB" id="A0AAJ0D1F0"/>